<dbReference type="GO" id="GO:0016705">
    <property type="term" value="F:oxidoreductase activity, acting on paired donors, with incorporation or reduction of molecular oxygen"/>
    <property type="evidence" value="ECO:0007669"/>
    <property type="project" value="InterPro"/>
</dbReference>
<dbReference type="Gene3D" id="3.20.20.30">
    <property type="entry name" value="Luciferase-like domain"/>
    <property type="match status" value="1"/>
</dbReference>
<dbReference type="InterPro" id="IPR022378">
    <property type="entry name" value="F420_OxRdatse_MSMEG2249_pred"/>
</dbReference>
<name>A0A7Y9ZK48_9ACTN</name>
<dbReference type="PANTHER" id="PTHR43244">
    <property type="match status" value="1"/>
</dbReference>
<dbReference type="EMBL" id="JACBZM010000001">
    <property type="protein sequence ID" value="NYI45818.1"/>
    <property type="molecule type" value="Genomic_DNA"/>
</dbReference>
<feature type="domain" description="Luciferase-like" evidence="2">
    <location>
        <begin position="30"/>
        <end position="326"/>
    </location>
</feature>
<evidence type="ECO:0000313" key="3">
    <source>
        <dbReference type="EMBL" id="NYI45818.1"/>
    </source>
</evidence>
<dbReference type="Proteomes" id="UP000562045">
    <property type="component" value="Unassembled WGS sequence"/>
</dbReference>
<proteinExistence type="predicted"/>
<evidence type="ECO:0000259" key="2">
    <source>
        <dbReference type="Pfam" id="PF00296"/>
    </source>
</evidence>
<dbReference type="InterPro" id="IPR011251">
    <property type="entry name" value="Luciferase-like_dom"/>
</dbReference>
<gene>
    <name evidence="3" type="ORF">BJ993_002898</name>
</gene>
<protein>
    <submittedName>
        <fullName evidence="3">Putative F420-dependent oxidoreductase</fullName>
    </submittedName>
</protein>
<organism evidence="3 4">
    <name type="scientific">Nocardioides aromaticivorans</name>
    <dbReference type="NCBI Taxonomy" id="200618"/>
    <lineage>
        <taxon>Bacteria</taxon>
        <taxon>Bacillati</taxon>
        <taxon>Actinomycetota</taxon>
        <taxon>Actinomycetes</taxon>
        <taxon>Propionibacteriales</taxon>
        <taxon>Nocardioidaceae</taxon>
        <taxon>Nocardioides</taxon>
    </lineage>
</organism>
<dbReference type="InterPro" id="IPR036661">
    <property type="entry name" value="Luciferase-like_sf"/>
</dbReference>
<dbReference type="Pfam" id="PF00296">
    <property type="entry name" value="Bac_luciferase"/>
    <property type="match status" value="1"/>
</dbReference>
<accession>A0A7Y9ZK48</accession>
<dbReference type="CDD" id="cd01097">
    <property type="entry name" value="Tetrahydromethanopterin_reductase"/>
    <property type="match status" value="1"/>
</dbReference>
<dbReference type="AlphaFoldDB" id="A0A7Y9ZK48"/>
<comment type="caution">
    <text evidence="3">The sequence shown here is derived from an EMBL/GenBank/DDBJ whole genome shotgun (WGS) entry which is preliminary data.</text>
</comment>
<sequence length="367" mass="39196">MTTSALPQLNELGYYAVTHHPADARVLFPEATSAEELGLGSCHISERFTVKEAGSLAGGVAGRAPSLGIASAAINHHTRHPMITATLGSTMHQMTEGRYAMAFGRGSSQHWKAIGLPVVTEAALRDFIGLLRKVWSDGYVVDHQGPSGSWPVVHNLSGLGEGPPVGLVAVGPRTMELAGEICDWVVMHTFFGEQATRSSIEAVRRGAERAGRDPDGIRIWSCLATVPDGLSDDDRVRRGVGRLVTYFQAYGDVLVSVNGWDPAAWERLRTSEVFTEAAAAGAIDATADAETLHRIAELVPEEWLEASAHGTSAEAAATIVRELELGCHSVILHGAEPHELAPIVEAYRAVRPELARPVAVNPGRFAD</sequence>
<reference evidence="3 4" key="1">
    <citation type="submission" date="2020-07" db="EMBL/GenBank/DDBJ databases">
        <title>Sequencing the genomes of 1000 actinobacteria strains.</title>
        <authorList>
            <person name="Klenk H.-P."/>
        </authorList>
    </citation>
    <scope>NUCLEOTIDE SEQUENCE [LARGE SCALE GENOMIC DNA]</scope>
    <source>
        <strain evidence="3 4">DSM 15131</strain>
    </source>
</reference>
<dbReference type="InterPro" id="IPR050564">
    <property type="entry name" value="F420-G6PD/mer"/>
</dbReference>
<dbReference type="RefSeq" id="WP_179649518.1">
    <property type="nucleotide sequence ID" value="NZ_JACBZM010000001.1"/>
</dbReference>
<evidence type="ECO:0000256" key="1">
    <source>
        <dbReference type="ARBA" id="ARBA00023002"/>
    </source>
</evidence>
<keyword evidence="1" id="KW-0560">Oxidoreductase</keyword>
<evidence type="ECO:0000313" key="4">
    <source>
        <dbReference type="Proteomes" id="UP000562045"/>
    </source>
</evidence>
<dbReference type="PANTHER" id="PTHR43244:SF1">
    <property type="entry name" value="5,10-METHYLENETETRAHYDROMETHANOPTERIN REDUCTASE"/>
    <property type="match status" value="1"/>
</dbReference>
<dbReference type="NCBIfam" id="TIGR03857">
    <property type="entry name" value="F420_MSMEG_2249"/>
    <property type="match status" value="1"/>
</dbReference>
<dbReference type="SUPFAM" id="SSF51679">
    <property type="entry name" value="Bacterial luciferase-like"/>
    <property type="match status" value="1"/>
</dbReference>